<name>A0A9X2HGD8_9HYPH</name>
<accession>A0A9X2HGD8</accession>
<evidence type="ECO:0000313" key="2">
    <source>
        <dbReference type="Proteomes" id="UP001155220"/>
    </source>
</evidence>
<keyword evidence="2" id="KW-1185">Reference proteome</keyword>
<dbReference type="RefSeq" id="WP_253965849.1">
    <property type="nucleotide sequence ID" value="NZ_JALHBS010000121.1"/>
</dbReference>
<proteinExistence type="predicted"/>
<sequence>MPDPAVEFFVMPILDSLRTDLQLVCSSDCGRFSRRDSFKYWEGRDPFESYWSRFGTRGIAPTSDDASYHRLERTSEPCRVGFDLSDGAGCPLYQVQAEMESLDAFLSTVAHVVRCRASKRRTMRADQ</sequence>
<organism evidence="1 2">
    <name type="scientific">Aurantimonas marianensis</name>
    <dbReference type="NCBI Taxonomy" id="2920428"/>
    <lineage>
        <taxon>Bacteria</taxon>
        <taxon>Pseudomonadati</taxon>
        <taxon>Pseudomonadota</taxon>
        <taxon>Alphaproteobacteria</taxon>
        <taxon>Hyphomicrobiales</taxon>
        <taxon>Aurantimonadaceae</taxon>
        <taxon>Aurantimonas</taxon>
    </lineage>
</organism>
<dbReference type="Proteomes" id="UP001155220">
    <property type="component" value="Unassembled WGS sequence"/>
</dbReference>
<gene>
    <name evidence="1" type="ORF">MJ956_18230</name>
</gene>
<reference evidence="1" key="1">
    <citation type="submission" date="2022-03" db="EMBL/GenBank/DDBJ databases">
        <title>Aurantimonas Liuensis sp. Nov., isolated from the hadal seawater of the Mariana Trench.</title>
        <authorList>
            <person name="Liu R."/>
        </authorList>
    </citation>
    <scope>NUCLEOTIDE SEQUENCE</scope>
    <source>
        <strain evidence="1">LRZ36</strain>
    </source>
</reference>
<evidence type="ECO:0000313" key="1">
    <source>
        <dbReference type="EMBL" id="MCP3057064.1"/>
    </source>
</evidence>
<dbReference type="EMBL" id="JALHBS010000121">
    <property type="protein sequence ID" value="MCP3057064.1"/>
    <property type="molecule type" value="Genomic_DNA"/>
</dbReference>
<comment type="caution">
    <text evidence="1">The sequence shown here is derived from an EMBL/GenBank/DDBJ whole genome shotgun (WGS) entry which is preliminary data.</text>
</comment>
<protein>
    <submittedName>
        <fullName evidence="1">Uncharacterized protein</fullName>
    </submittedName>
</protein>
<dbReference type="AlphaFoldDB" id="A0A9X2HGD8"/>